<protein>
    <recommendedName>
        <fullName evidence="9">Branched-chain amino acid transport system carrier protein</fullName>
    </recommendedName>
</protein>
<dbReference type="EMBL" id="JABTTE010000005">
    <property type="protein sequence ID" value="NSL51308.1"/>
    <property type="molecule type" value="Genomic_DNA"/>
</dbReference>
<dbReference type="GO" id="GO:0015818">
    <property type="term" value="P:isoleucine transport"/>
    <property type="evidence" value="ECO:0007669"/>
    <property type="project" value="TreeGrafter"/>
</dbReference>
<dbReference type="RefSeq" id="WP_173730514.1">
    <property type="nucleotide sequence ID" value="NZ_JABTTE010000005.1"/>
</dbReference>
<evidence type="ECO:0000256" key="2">
    <source>
        <dbReference type="ARBA" id="ARBA00008540"/>
    </source>
</evidence>
<feature type="transmembrane region" description="Helical" evidence="9">
    <location>
        <begin position="170"/>
        <end position="188"/>
    </location>
</feature>
<feature type="transmembrane region" description="Helical" evidence="9">
    <location>
        <begin position="391"/>
        <end position="413"/>
    </location>
</feature>
<feature type="transmembrane region" description="Helical" evidence="9">
    <location>
        <begin position="135"/>
        <end position="158"/>
    </location>
</feature>
<dbReference type="Pfam" id="PF05525">
    <property type="entry name" value="Branch_AA_trans"/>
    <property type="match status" value="1"/>
</dbReference>
<feature type="transmembrane region" description="Helical" evidence="9">
    <location>
        <begin position="338"/>
        <end position="358"/>
    </location>
</feature>
<feature type="transmembrane region" description="Helical" evidence="9">
    <location>
        <begin position="253"/>
        <end position="271"/>
    </location>
</feature>
<feature type="transmembrane region" description="Helical" evidence="9">
    <location>
        <begin position="364"/>
        <end position="384"/>
    </location>
</feature>
<dbReference type="GO" id="GO:0005886">
    <property type="term" value="C:plasma membrane"/>
    <property type="evidence" value="ECO:0007669"/>
    <property type="project" value="UniProtKB-SubCell"/>
</dbReference>
<dbReference type="GO" id="GO:0015190">
    <property type="term" value="F:L-leucine transmembrane transporter activity"/>
    <property type="evidence" value="ECO:0007669"/>
    <property type="project" value="TreeGrafter"/>
</dbReference>
<keyword evidence="3 9" id="KW-0813">Transport</keyword>
<accession>A0A8J8KBR3</accession>
<proteinExistence type="inferred from homology"/>
<comment type="function">
    <text evidence="9">Component of the transport system for branched-chain amino acids.</text>
</comment>
<keyword evidence="5 9" id="KW-0812">Transmembrane</keyword>
<keyword evidence="4" id="KW-1003">Cell membrane</keyword>
<keyword evidence="6 9" id="KW-0029">Amino-acid transport</keyword>
<feature type="transmembrane region" description="Helical" evidence="9">
    <location>
        <begin position="213"/>
        <end position="233"/>
    </location>
</feature>
<reference evidence="10" key="1">
    <citation type="submission" date="2020-06" db="EMBL/GenBank/DDBJ databases">
        <title>A novel thermopfilic bacterium from Erzurum, Turkey.</title>
        <authorList>
            <person name="Adiguzel A."/>
            <person name="Ay H."/>
            <person name="Baltaci M.O."/>
        </authorList>
    </citation>
    <scope>NUCLEOTIDE SEQUENCE</scope>
    <source>
        <strain evidence="10">P2</strain>
    </source>
</reference>
<evidence type="ECO:0000256" key="9">
    <source>
        <dbReference type="RuleBase" id="RU362122"/>
    </source>
</evidence>
<feature type="transmembrane region" description="Helical" evidence="9">
    <location>
        <begin position="93"/>
        <end position="115"/>
    </location>
</feature>
<evidence type="ECO:0000313" key="10">
    <source>
        <dbReference type="EMBL" id="NSL51308.1"/>
    </source>
</evidence>
<dbReference type="GO" id="GO:0015820">
    <property type="term" value="P:L-leucine transport"/>
    <property type="evidence" value="ECO:0007669"/>
    <property type="project" value="TreeGrafter"/>
</dbReference>
<dbReference type="PANTHER" id="PTHR30588">
    <property type="entry name" value="BRANCHED-CHAIN AMINO ACID TRANSPORT SYSTEM 2 CARRIER PROTEIN"/>
    <property type="match status" value="1"/>
</dbReference>
<comment type="similarity">
    <text evidence="2 9">Belongs to the branched chain amino acid transporter family.</text>
</comment>
<evidence type="ECO:0000256" key="6">
    <source>
        <dbReference type="ARBA" id="ARBA00022970"/>
    </source>
</evidence>
<feature type="transmembrane region" description="Helical" evidence="9">
    <location>
        <begin position="291"/>
        <end position="318"/>
    </location>
</feature>
<comment type="subcellular location">
    <subcellularLocation>
        <location evidence="1 9">Cell membrane</location>
        <topology evidence="1 9">Multi-pass membrane protein</topology>
    </subcellularLocation>
</comment>
<gene>
    <name evidence="10" type="primary">brnQ</name>
    <name evidence="10" type="ORF">HR057_05925</name>
</gene>
<dbReference type="Proteomes" id="UP000625804">
    <property type="component" value="Unassembled WGS sequence"/>
</dbReference>
<dbReference type="GO" id="GO:0005304">
    <property type="term" value="F:L-valine transmembrane transporter activity"/>
    <property type="evidence" value="ECO:0007669"/>
    <property type="project" value="TreeGrafter"/>
</dbReference>
<comment type="caution">
    <text evidence="10">The sequence shown here is derived from an EMBL/GenBank/DDBJ whole genome shotgun (WGS) entry which is preliminary data.</text>
</comment>
<keyword evidence="7 9" id="KW-1133">Transmembrane helix</keyword>
<dbReference type="NCBIfam" id="TIGR00796">
    <property type="entry name" value="livcs"/>
    <property type="match status" value="1"/>
</dbReference>
<dbReference type="GO" id="GO:0015188">
    <property type="term" value="F:L-isoleucine transmembrane transporter activity"/>
    <property type="evidence" value="ECO:0007669"/>
    <property type="project" value="TreeGrafter"/>
</dbReference>
<dbReference type="Gene3D" id="1.10.4160.10">
    <property type="entry name" value="Hydantoin permease"/>
    <property type="match status" value="1"/>
</dbReference>
<dbReference type="InterPro" id="IPR004685">
    <property type="entry name" value="Brnchd-chn_aa_trnsp_Livcs"/>
</dbReference>
<name>A0A8J8KBR3_9BACI</name>
<dbReference type="PANTHER" id="PTHR30588:SF8">
    <property type="entry name" value="BRANCHED-CHAIN AMINO ACID PERMEASE BRAB"/>
    <property type="match status" value="1"/>
</dbReference>
<keyword evidence="11" id="KW-1185">Reference proteome</keyword>
<evidence type="ECO:0000256" key="5">
    <source>
        <dbReference type="ARBA" id="ARBA00022692"/>
    </source>
</evidence>
<dbReference type="AlphaFoldDB" id="A0A8J8KBR3"/>
<organism evidence="10 11">
    <name type="scientific">Calidifontibacillus erzurumensis</name>
    <dbReference type="NCBI Taxonomy" id="2741433"/>
    <lineage>
        <taxon>Bacteria</taxon>
        <taxon>Bacillati</taxon>
        <taxon>Bacillota</taxon>
        <taxon>Bacilli</taxon>
        <taxon>Bacillales</taxon>
        <taxon>Bacillaceae</taxon>
        <taxon>Calidifontibacillus/Schinkia group</taxon>
        <taxon>Calidifontibacillus</taxon>
    </lineage>
</organism>
<feature type="transmembrane region" description="Helical" evidence="9">
    <location>
        <begin position="21"/>
        <end position="45"/>
    </location>
</feature>
<evidence type="ECO:0000256" key="4">
    <source>
        <dbReference type="ARBA" id="ARBA00022475"/>
    </source>
</evidence>
<evidence type="ECO:0000313" key="11">
    <source>
        <dbReference type="Proteomes" id="UP000625804"/>
    </source>
</evidence>
<evidence type="ECO:0000256" key="7">
    <source>
        <dbReference type="ARBA" id="ARBA00022989"/>
    </source>
</evidence>
<evidence type="ECO:0000256" key="1">
    <source>
        <dbReference type="ARBA" id="ARBA00004651"/>
    </source>
</evidence>
<sequence>MYKVVFILIIERFKQIGGFILSFKHTLSIGLMLFALFFGAGNMIFPPLLGQAAGTNIWPAVLGFLMTGVGLPLLGITAIAISGGDLEKLASRVHPIFAIVFTIVLYLSIGPIFAIPRTGTVAFEIGAAPLLPTEIASSSMSLFIYTIIFFGLTLWLSLNPSKLVDSIGKILTPALLITIAILVVQAFINPMGPLSTPGEAYESAPFFKGFIEGYLTLDALAALVFGIVVINAVKEVGVTDYKKIASATIKAGVIAALGLMLVYISLAYLGATSPSVVGNVDNGGQILSKSAAYYYGAAGNIVLGLAITLACLTTSVGLVTSCSEYFHKIWPKFSYRQYAVIISIISMLIANVGLTQLINLSLPVLLVIYPIAITMVFLAFLNNFFNGSRYVYIGGVIGTALVSVWDGLVYSGIAGEKVKQILSVLLPLYNEGVGWIVPALIGIAIGYLFSFKEKKQQKIQKYKKVS</sequence>
<feature type="transmembrane region" description="Helical" evidence="9">
    <location>
        <begin position="57"/>
        <end position="81"/>
    </location>
</feature>
<evidence type="ECO:0000256" key="3">
    <source>
        <dbReference type="ARBA" id="ARBA00022448"/>
    </source>
</evidence>
<keyword evidence="8 9" id="KW-0472">Membrane</keyword>
<evidence type="ECO:0000256" key="8">
    <source>
        <dbReference type="ARBA" id="ARBA00023136"/>
    </source>
</evidence>
<feature type="transmembrane region" description="Helical" evidence="9">
    <location>
        <begin position="433"/>
        <end position="451"/>
    </location>
</feature>